<protein>
    <recommendedName>
        <fullName evidence="4">SH3b domain-containing protein</fullName>
    </recommendedName>
</protein>
<dbReference type="PROSITE" id="PS51257">
    <property type="entry name" value="PROKAR_LIPOPROTEIN"/>
    <property type="match status" value="1"/>
</dbReference>
<name>A0A0E2E4X7_TREDN</name>
<reference evidence="3" key="1">
    <citation type="submission" date="2012-01" db="EMBL/GenBank/DDBJ databases">
        <title>The Genome Sequence of Treponema denticola H-22.</title>
        <authorList>
            <consortium name="The Broad Institute Genome Sequencing Platform"/>
            <person name="Earl A."/>
            <person name="Ward D."/>
            <person name="Feldgarden M."/>
            <person name="Gevers D."/>
            <person name="Blanton J.M."/>
            <person name="Fenno C.J."/>
            <person name="Baranova O.V."/>
            <person name="Mathney J."/>
            <person name="Dewhirst F.E."/>
            <person name="Izard J."/>
            <person name="Young S.K."/>
            <person name="Zeng Q."/>
            <person name="Gargeya S."/>
            <person name="Fitzgerald M."/>
            <person name="Haas B."/>
            <person name="Abouelleil A."/>
            <person name="Alvarado L."/>
            <person name="Arachchi H.M."/>
            <person name="Berlin A."/>
            <person name="Chapman S.B."/>
            <person name="Gearin G."/>
            <person name="Goldberg J."/>
            <person name="Griggs A."/>
            <person name="Gujja S."/>
            <person name="Hansen M."/>
            <person name="Heiman D."/>
            <person name="Howarth C."/>
            <person name="Larimer J."/>
            <person name="Lui A."/>
            <person name="MacDonald P.J.P."/>
            <person name="McCowen C."/>
            <person name="Montmayeur A."/>
            <person name="Murphy C."/>
            <person name="Neiman D."/>
            <person name="Pearson M."/>
            <person name="Priest M."/>
            <person name="Roberts A."/>
            <person name="Saif S."/>
            <person name="Shea T."/>
            <person name="Sisk P."/>
            <person name="Stolte C."/>
            <person name="Sykes S."/>
            <person name="Wortman J."/>
            <person name="Nusbaum C."/>
            <person name="Birren B."/>
        </authorList>
    </citation>
    <scope>NUCLEOTIDE SEQUENCE [LARGE SCALE GENOMIC DNA]</scope>
    <source>
        <strain evidence="3">H-22</strain>
    </source>
</reference>
<proteinExistence type="predicted"/>
<evidence type="ECO:0008006" key="4">
    <source>
        <dbReference type="Google" id="ProtNLM"/>
    </source>
</evidence>
<feature type="chain" id="PRO_5002393386" description="SH3b domain-containing protein" evidence="2">
    <location>
        <begin position="22"/>
        <end position="347"/>
    </location>
</feature>
<dbReference type="HOGENOM" id="CLU_808774_0_0_12"/>
<organism evidence="3">
    <name type="scientific">Treponema denticola H-22</name>
    <dbReference type="NCBI Taxonomy" id="999432"/>
    <lineage>
        <taxon>Bacteria</taxon>
        <taxon>Pseudomonadati</taxon>
        <taxon>Spirochaetota</taxon>
        <taxon>Spirochaetia</taxon>
        <taxon>Spirochaetales</taxon>
        <taxon>Treponemataceae</taxon>
        <taxon>Treponema</taxon>
    </lineage>
</organism>
<keyword evidence="2" id="KW-0732">Signal</keyword>
<gene>
    <name evidence="3" type="ORF">HMPREF9726_01080</name>
</gene>
<dbReference type="RefSeq" id="WP_002684032.1">
    <property type="nucleotide sequence ID" value="NZ_CM001795.1"/>
</dbReference>
<dbReference type="EMBL" id="AGDV01000010">
    <property type="protein sequence ID" value="EMB33700.1"/>
    <property type="molecule type" value="Genomic_DNA"/>
</dbReference>
<evidence type="ECO:0000256" key="2">
    <source>
        <dbReference type="SAM" id="SignalP"/>
    </source>
</evidence>
<feature type="signal peptide" evidence="2">
    <location>
        <begin position="1"/>
        <end position="21"/>
    </location>
</feature>
<sequence length="347" mass="39190">MKVNFVRKFVLLLCVSFFAFASCTKEDVTSKSESENPESMDSMEKGSPKESMAEVNEDGVIYVHRAGLYTETNDGKMKWTAEASLGDVAIYLGEKKEAQRTDGQKREFFHISLKDKEYWIQDYCYEPNTVAGFISAADTVLYKSDSLTAVTDEIIPQYFIVAVYKDSLNSSNQKFVKIAAYCPELVTSWIVKEKYAKRDTVEFQKENVAAMVLAQIAMETQSETSRAELFQNAIEMDSRYSDDIAILQNLAQVLDAEAAFLKKLVTEKIDKKFTAKEDIDLLSIPSSEGEPRVLASVKADTLLYASKKVVFVNIVGGNDDSSPQTEWYYVQNKQKKGWVQASYLEEK</sequence>
<accession>A0A0E2E4X7</accession>
<dbReference type="Proteomes" id="UP000011705">
    <property type="component" value="Chromosome"/>
</dbReference>
<feature type="compositionally biased region" description="Basic and acidic residues" evidence="1">
    <location>
        <begin position="42"/>
        <end position="51"/>
    </location>
</feature>
<dbReference type="PATRIC" id="fig|999432.5.peg.1122"/>
<evidence type="ECO:0000256" key="1">
    <source>
        <dbReference type="SAM" id="MobiDB-lite"/>
    </source>
</evidence>
<feature type="region of interest" description="Disordered" evidence="1">
    <location>
        <begin position="29"/>
        <end position="51"/>
    </location>
</feature>
<comment type="caution">
    <text evidence="3">The sequence shown here is derived from an EMBL/GenBank/DDBJ whole genome shotgun (WGS) entry which is preliminary data.</text>
</comment>
<evidence type="ECO:0000313" key="3">
    <source>
        <dbReference type="EMBL" id="EMB33700.1"/>
    </source>
</evidence>
<dbReference type="AlphaFoldDB" id="A0A0E2E4X7"/>